<proteinExistence type="predicted"/>
<feature type="compositionally biased region" description="Basic residues" evidence="1">
    <location>
        <begin position="293"/>
        <end position="310"/>
    </location>
</feature>
<comment type="caution">
    <text evidence="2">The sequence shown here is derived from an EMBL/GenBank/DDBJ whole genome shotgun (WGS) entry which is preliminary data.</text>
</comment>
<feature type="compositionally biased region" description="Basic and acidic residues" evidence="1">
    <location>
        <begin position="634"/>
        <end position="643"/>
    </location>
</feature>
<feature type="compositionally biased region" description="Polar residues" evidence="1">
    <location>
        <begin position="530"/>
        <end position="540"/>
    </location>
</feature>
<evidence type="ECO:0000313" key="3">
    <source>
        <dbReference type="Proteomes" id="UP000236319"/>
    </source>
</evidence>
<feature type="region of interest" description="Disordered" evidence="1">
    <location>
        <begin position="1"/>
        <end position="81"/>
    </location>
</feature>
<accession>A0A2H6K7E9</accession>
<dbReference type="RefSeq" id="XP_028865166.1">
    <property type="nucleotide sequence ID" value="XM_029009333.1"/>
</dbReference>
<dbReference type="AlphaFoldDB" id="A0A2H6K7E9"/>
<dbReference type="VEuPathDB" id="PiroplasmaDB:BOVATA_004160"/>
<feature type="region of interest" description="Disordered" evidence="1">
    <location>
        <begin position="530"/>
        <end position="611"/>
    </location>
</feature>
<feature type="compositionally biased region" description="Basic and acidic residues" evidence="1">
    <location>
        <begin position="748"/>
        <end position="757"/>
    </location>
</feature>
<feature type="compositionally biased region" description="Basic and acidic residues" evidence="1">
    <location>
        <begin position="311"/>
        <end position="324"/>
    </location>
</feature>
<organism evidence="2 3">
    <name type="scientific">Babesia ovata</name>
    <dbReference type="NCBI Taxonomy" id="189622"/>
    <lineage>
        <taxon>Eukaryota</taxon>
        <taxon>Sar</taxon>
        <taxon>Alveolata</taxon>
        <taxon>Apicomplexa</taxon>
        <taxon>Aconoidasida</taxon>
        <taxon>Piroplasmida</taxon>
        <taxon>Babesiidae</taxon>
        <taxon>Babesia</taxon>
    </lineage>
</organism>
<dbReference type="GeneID" id="39872693"/>
<feature type="region of interest" description="Disordered" evidence="1">
    <location>
        <begin position="634"/>
        <end position="666"/>
    </location>
</feature>
<protein>
    <submittedName>
        <fullName evidence="2">Uncharacterized protein</fullName>
    </submittedName>
</protein>
<name>A0A2H6K7E9_9APIC</name>
<evidence type="ECO:0000256" key="1">
    <source>
        <dbReference type="SAM" id="MobiDB-lite"/>
    </source>
</evidence>
<feature type="region of interest" description="Disordered" evidence="1">
    <location>
        <begin position="698"/>
        <end position="773"/>
    </location>
</feature>
<dbReference type="EMBL" id="BDSA01000001">
    <property type="protein sequence ID" value="GBE58923.1"/>
    <property type="molecule type" value="Genomic_DNA"/>
</dbReference>
<feature type="region of interest" description="Disordered" evidence="1">
    <location>
        <begin position="283"/>
        <end position="386"/>
    </location>
</feature>
<feature type="region of interest" description="Disordered" evidence="1">
    <location>
        <begin position="95"/>
        <end position="156"/>
    </location>
</feature>
<reference evidence="2 3" key="1">
    <citation type="journal article" date="2017" name="BMC Genomics">
        <title>Whole-genome assembly of Babesia ovata and comparative genomics between closely related pathogens.</title>
        <authorList>
            <person name="Yamagishi J."/>
            <person name="Asada M."/>
            <person name="Hakimi H."/>
            <person name="Tanaka T.Q."/>
            <person name="Sugimoto C."/>
            <person name="Kawazu S."/>
        </authorList>
    </citation>
    <scope>NUCLEOTIDE SEQUENCE [LARGE SCALE GENOMIC DNA]</scope>
    <source>
        <strain evidence="2 3">Miyake</strain>
    </source>
</reference>
<feature type="compositionally biased region" description="Polar residues" evidence="1">
    <location>
        <begin position="200"/>
        <end position="209"/>
    </location>
</feature>
<dbReference type="Proteomes" id="UP000236319">
    <property type="component" value="Unassembled WGS sequence"/>
</dbReference>
<gene>
    <name evidence="2" type="ORF">BOVATA_004160</name>
</gene>
<evidence type="ECO:0000313" key="2">
    <source>
        <dbReference type="EMBL" id="GBE58923.1"/>
    </source>
</evidence>
<feature type="compositionally biased region" description="Basic and acidic residues" evidence="1">
    <location>
        <begin position="1"/>
        <end position="17"/>
    </location>
</feature>
<dbReference type="OrthoDB" id="10407285at2759"/>
<feature type="compositionally biased region" description="Low complexity" evidence="1">
    <location>
        <begin position="698"/>
        <end position="713"/>
    </location>
</feature>
<keyword evidence="3" id="KW-1185">Reference proteome</keyword>
<sequence>MLRSSDRREGVVLEREPPPSPRHGRAVGNGSSQLYQPPRGHGEDRPPPSMVPIGKPGRPLMEDRFTQPPIRPTRHIRSSDRYVADPVSELQHKAFAGFDTGRPPAYEQEKQRGTVTRNLPGRHEYRDGAPPQLSSQFYPPSFARETESDDEERRRSDLEDLLDLRLQTHKLRRHLKEVKSKAEALQHTVPYDDRSFDSYRPNTQPATHQRTVKVRTKRKDVAPPPSDATEPWVEAASHLVSGIGSMVLAVCQLVSCTGKSALSTCTALSQGADAIYNATAIRPREPLSQNSAGRRKSPMYNRQRNRQRSRQHGEYQERPFEGNHRHTGRADAPSYGRQGHDHSGRWESPYEPEVPREPRRSRVPNAAIRRMLTPSDPGDNSDLDIEFSEGASSYGYASIRYSDNSNASQYATETESSVVLREESPEYQRCYREYPDFDGSTSSYDNMIWRNPSRPWARPPEVFYGGGDAMDDRQRGYSPSFSKDDIKEPVRKINLGDLDYIEPPLPRVSTTPDLVPSSCDSLPQNIPVLNSQPSTATRVPQTHPVLRPSVKVARAADTLMEPRSMARQHEAAPATNDPASTNARKPDMPTNLPGRMPSPNTRRPPVAKVPSTGNLLTAQADDVLVSTIVKEAPAVEREERKTEQPTAPVADSLDDRPLETNKYANDDQMSAKERWFQSLKSLAKAEATYEGVRALSKGAAAAGNAKNDANNAAEQQHERGEGLTQVLRSSPPAGPADIKVVKIASPTKAKDDIKPDKPSTAFFKKIFNQRKPR</sequence>
<feature type="region of interest" description="Disordered" evidence="1">
    <location>
        <begin position="192"/>
        <end position="229"/>
    </location>
</feature>